<keyword evidence="3 5" id="KW-1133">Transmembrane helix</keyword>
<comment type="caution">
    <text evidence="7">The sequence shown here is derived from an EMBL/GenBank/DDBJ whole genome shotgun (WGS) entry which is preliminary data.</text>
</comment>
<feature type="transmembrane region" description="Helical" evidence="5">
    <location>
        <begin position="76"/>
        <end position="98"/>
    </location>
</feature>
<feature type="transmembrane region" description="Helical" evidence="5">
    <location>
        <begin position="110"/>
        <end position="130"/>
    </location>
</feature>
<dbReference type="InterPro" id="IPR020846">
    <property type="entry name" value="MFS_dom"/>
</dbReference>
<evidence type="ECO:0000259" key="6">
    <source>
        <dbReference type="PROSITE" id="PS50850"/>
    </source>
</evidence>
<dbReference type="Pfam" id="PF07690">
    <property type="entry name" value="MFS_1"/>
    <property type="match status" value="1"/>
</dbReference>
<evidence type="ECO:0000313" key="7">
    <source>
        <dbReference type="EMBL" id="ORC15765.1"/>
    </source>
</evidence>
<feature type="transmembrane region" description="Helical" evidence="5">
    <location>
        <begin position="374"/>
        <end position="393"/>
    </location>
</feature>
<dbReference type="InterPro" id="IPR052952">
    <property type="entry name" value="MFS-Transporter"/>
</dbReference>
<gene>
    <name evidence="7" type="ORF">A7979_06115</name>
</gene>
<accession>A0A1Y1RMK3</accession>
<evidence type="ECO:0000256" key="2">
    <source>
        <dbReference type="ARBA" id="ARBA00022692"/>
    </source>
</evidence>
<dbReference type="SUPFAM" id="SSF103473">
    <property type="entry name" value="MFS general substrate transporter"/>
    <property type="match status" value="1"/>
</dbReference>
<dbReference type="RefSeq" id="WP_083092970.1">
    <property type="nucleotide sequence ID" value="NZ_LXWF01000042.1"/>
</dbReference>
<dbReference type="PROSITE" id="PS50850">
    <property type="entry name" value="MFS"/>
    <property type="match status" value="1"/>
</dbReference>
<keyword evidence="8" id="KW-1185">Reference proteome</keyword>
<organism evidence="7 8">
    <name type="scientific">Rothia nasimurium</name>
    <dbReference type="NCBI Taxonomy" id="85336"/>
    <lineage>
        <taxon>Bacteria</taxon>
        <taxon>Bacillati</taxon>
        <taxon>Actinomycetota</taxon>
        <taxon>Actinomycetes</taxon>
        <taxon>Micrococcales</taxon>
        <taxon>Micrococcaceae</taxon>
        <taxon>Rothia</taxon>
    </lineage>
</organism>
<feature type="transmembrane region" description="Helical" evidence="5">
    <location>
        <begin position="51"/>
        <end position="69"/>
    </location>
</feature>
<evidence type="ECO:0000256" key="1">
    <source>
        <dbReference type="ARBA" id="ARBA00004651"/>
    </source>
</evidence>
<proteinExistence type="predicted"/>
<evidence type="ECO:0000256" key="5">
    <source>
        <dbReference type="SAM" id="Phobius"/>
    </source>
</evidence>
<reference evidence="7 8" key="1">
    <citation type="submission" date="2016-05" db="EMBL/GenBank/DDBJ databases">
        <title>Draft genome sequence of a porcine commensal Rothia nasimurium.</title>
        <authorList>
            <person name="Gaiser R.A."/>
            <person name="Van Baarlen P."/>
            <person name="Wells J.M."/>
        </authorList>
    </citation>
    <scope>NUCLEOTIDE SEQUENCE [LARGE SCALE GENOMIC DNA]</scope>
    <source>
        <strain evidence="7 8">PT-32</strain>
    </source>
</reference>
<feature type="transmembrane region" description="Helical" evidence="5">
    <location>
        <begin position="280"/>
        <end position="299"/>
    </location>
</feature>
<dbReference type="GO" id="GO:0022857">
    <property type="term" value="F:transmembrane transporter activity"/>
    <property type="evidence" value="ECO:0007669"/>
    <property type="project" value="InterPro"/>
</dbReference>
<feature type="domain" description="Major facilitator superfamily (MFS) profile" evidence="6">
    <location>
        <begin position="1"/>
        <end position="398"/>
    </location>
</feature>
<dbReference type="Gene3D" id="1.20.1250.20">
    <property type="entry name" value="MFS general substrate transporter like domains"/>
    <property type="match status" value="1"/>
</dbReference>
<evidence type="ECO:0000256" key="4">
    <source>
        <dbReference type="ARBA" id="ARBA00023136"/>
    </source>
</evidence>
<dbReference type="EMBL" id="LXWF01000042">
    <property type="protein sequence ID" value="ORC15765.1"/>
    <property type="molecule type" value="Genomic_DNA"/>
</dbReference>
<evidence type="ECO:0000313" key="8">
    <source>
        <dbReference type="Proteomes" id="UP000192359"/>
    </source>
</evidence>
<protein>
    <recommendedName>
        <fullName evidence="6">Major facilitator superfamily (MFS) profile domain-containing protein</fullName>
    </recommendedName>
</protein>
<name>A0A1Y1RMK3_9MICC</name>
<sequence length="402" mass="41358">MSQKTARTSVARMPGMPQILLTFGLSICSLSLLLPASPAWALAGGTGSLGAGATNAVLMAVTVLTQFSVPALTRRFSWALVLPVGTLFMGLPSLIQALSPDLLNVLVTSGLRGIGFGIVTVCCSSAMSYLIPVEYRGRAVGLYGLAAAGAQLFFTPVAPWALETFGYRSVISAGAISAIAAPFALQLGRLVDHFMAEQRSEQRGSEPTSLTSTATIIARIWPALLTLTLVTSVGGAFMTFSTKIAPTATLATGALLLLCALATPTRLYGGSLTDRFGTRLLMAPVLAVTSLGVAAIAWVDGADRGSVFLLLVGATVIGFGYGFLQSVTMVRALTDAGGPETTQRASVAWNSHFDIGTGLGALAIGTAVQATSFTVAWVGAAVLLLVCALVLGIKDARASVQK</sequence>
<dbReference type="GO" id="GO:0005886">
    <property type="term" value="C:plasma membrane"/>
    <property type="evidence" value="ECO:0007669"/>
    <property type="project" value="UniProtKB-SubCell"/>
</dbReference>
<dbReference type="PANTHER" id="PTHR23527">
    <property type="entry name" value="BLL3282 PROTEIN"/>
    <property type="match status" value="1"/>
</dbReference>
<dbReference type="PANTHER" id="PTHR23527:SF1">
    <property type="entry name" value="BLL3282 PROTEIN"/>
    <property type="match status" value="1"/>
</dbReference>
<dbReference type="Proteomes" id="UP000192359">
    <property type="component" value="Unassembled WGS sequence"/>
</dbReference>
<comment type="subcellular location">
    <subcellularLocation>
        <location evidence="1">Cell membrane</location>
        <topology evidence="1">Multi-pass membrane protein</topology>
    </subcellularLocation>
</comment>
<dbReference type="InterPro" id="IPR036259">
    <property type="entry name" value="MFS_trans_sf"/>
</dbReference>
<keyword evidence="4 5" id="KW-0472">Membrane</keyword>
<feature type="transmembrane region" description="Helical" evidence="5">
    <location>
        <begin position="244"/>
        <end position="268"/>
    </location>
</feature>
<dbReference type="OrthoDB" id="5189108at2"/>
<feature type="transmembrane region" description="Helical" evidence="5">
    <location>
        <begin position="305"/>
        <end position="324"/>
    </location>
</feature>
<keyword evidence="2 5" id="KW-0812">Transmembrane</keyword>
<dbReference type="InterPro" id="IPR011701">
    <property type="entry name" value="MFS"/>
</dbReference>
<feature type="transmembrane region" description="Helical" evidence="5">
    <location>
        <begin position="220"/>
        <end position="238"/>
    </location>
</feature>
<feature type="transmembrane region" description="Helical" evidence="5">
    <location>
        <begin position="142"/>
        <end position="161"/>
    </location>
</feature>
<evidence type="ECO:0000256" key="3">
    <source>
        <dbReference type="ARBA" id="ARBA00022989"/>
    </source>
</evidence>
<dbReference type="AlphaFoldDB" id="A0A1Y1RMK3"/>